<feature type="domain" description="N-acetyltransferase" evidence="1">
    <location>
        <begin position="26"/>
        <end position="179"/>
    </location>
</feature>
<dbReference type="Gene3D" id="3.40.630.30">
    <property type="match status" value="1"/>
</dbReference>
<dbReference type="Proteomes" id="UP000285324">
    <property type="component" value="Unassembled WGS sequence"/>
</dbReference>
<dbReference type="PROSITE" id="PS51186">
    <property type="entry name" value="GNAT"/>
    <property type="match status" value="1"/>
</dbReference>
<accession>A0A424W6W4</accession>
<evidence type="ECO:0000313" key="3">
    <source>
        <dbReference type="Proteomes" id="UP000285324"/>
    </source>
</evidence>
<gene>
    <name evidence="2" type="ORF">DY367_25185</name>
</gene>
<dbReference type="GO" id="GO:0016747">
    <property type="term" value="F:acyltransferase activity, transferring groups other than amino-acyl groups"/>
    <property type="evidence" value="ECO:0007669"/>
    <property type="project" value="InterPro"/>
</dbReference>
<dbReference type="InterPro" id="IPR051531">
    <property type="entry name" value="N-acetyltransferase"/>
</dbReference>
<dbReference type="SUPFAM" id="SSF55729">
    <property type="entry name" value="Acyl-CoA N-acyltransferases (Nat)"/>
    <property type="match status" value="1"/>
</dbReference>
<reference evidence="2 3" key="1">
    <citation type="submission" date="2018-08" db="EMBL/GenBank/DDBJ databases">
        <title>Achromobacter xylosoxidans Genome sequencing and assembly.</title>
        <authorList>
            <person name="Wang R."/>
            <person name="Rensing C."/>
            <person name="Li Y."/>
        </authorList>
    </citation>
    <scope>NUCLEOTIDE SEQUENCE [LARGE SCALE GENOMIC DNA]</scope>
    <source>
        <strain evidence="2 3">GD003A</strain>
    </source>
</reference>
<comment type="caution">
    <text evidence="2">The sequence shown here is derived from an EMBL/GenBank/DDBJ whole genome shotgun (WGS) entry which is preliminary data.</text>
</comment>
<sequence>MPEAPLFPPLATDRLVLQPLEIGDAEAIQRLFPQWEVVRYLVDQVPWPYPPDGARNYLEQVAIPAMRQGREWHWSIRTRENPGNLIGIVSLMDDDSWNNRGFWLDPAHHGRGYMTEASEAATAYWFEVLGKPLLRAPKASVNAASRRISERGGMRLVATEERGYVSGRLPTEIWEITREEWFARKPRQG</sequence>
<dbReference type="RefSeq" id="WP_118933942.1">
    <property type="nucleotide sequence ID" value="NZ_CP061008.1"/>
</dbReference>
<name>A0A424W6W4_ALCXX</name>
<keyword evidence="2" id="KW-0808">Transferase</keyword>
<proteinExistence type="predicted"/>
<dbReference type="InterPro" id="IPR000182">
    <property type="entry name" value="GNAT_dom"/>
</dbReference>
<dbReference type="AlphaFoldDB" id="A0A424W6W4"/>
<dbReference type="InterPro" id="IPR016181">
    <property type="entry name" value="Acyl_CoA_acyltransferase"/>
</dbReference>
<organism evidence="2 3">
    <name type="scientific">Alcaligenes xylosoxydans xylosoxydans</name>
    <name type="common">Achromobacter xylosoxidans</name>
    <dbReference type="NCBI Taxonomy" id="85698"/>
    <lineage>
        <taxon>Bacteria</taxon>
        <taxon>Pseudomonadati</taxon>
        <taxon>Pseudomonadota</taxon>
        <taxon>Betaproteobacteria</taxon>
        <taxon>Burkholderiales</taxon>
        <taxon>Alcaligenaceae</taxon>
        <taxon>Achromobacter</taxon>
    </lineage>
</organism>
<protein>
    <submittedName>
        <fullName evidence="2">N-acetyltransferase</fullName>
    </submittedName>
</protein>
<dbReference type="EMBL" id="QVXO01000051">
    <property type="protein sequence ID" value="RPJ88961.1"/>
    <property type="molecule type" value="Genomic_DNA"/>
</dbReference>
<dbReference type="PANTHER" id="PTHR43792">
    <property type="entry name" value="GNAT FAMILY, PUTATIVE (AFU_ORTHOLOGUE AFUA_3G00765)-RELATED-RELATED"/>
    <property type="match status" value="1"/>
</dbReference>
<dbReference type="OrthoDB" id="5295305at2"/>
<evidence type="ECO:0000259" key="1">
    <source>
        <dbReference type="PROSITE" id="PS51186"/>
    </source>
</evidence>
<evidence type="ECO:0000313" key="2">
    <source>
        <dbReference type="EMBL" id="RPJ88961.1"/>
    </source>
</evidence>
<dbReference type="Pfam" id="PF13302">
    <property type="entry name" value="Acetyltransf_3"/>
    <property type="match status" value="1"/>
</dbReference>